<reference evidence="3" key="1">
    <citation type="journal article" date="2019" name="Int. J. Syst. Evol. Microbiol.">
        <title>The Global Catalogue of Microorganisms (GCM) 10K type strain sequencing project: providing services to taxonomists for standard genome sequencing and annotation.</title>
        <authorList>
            <consortium name="The Broad Institute Genomics Platform"/>
            <consortium name="The Broad Institute Genome Sequencing Center for Infectious Disease"/>
            <person name="Wu L."/>
            <person name="Ma J."/>
        </authorList>
    </citation>
    <scope>NUCLEOTIDE SEQUENCE [LARGE SCALE GENOMIC DNA]</scope>
    <source>
        <strain evidence="3">CGMCC 1.15342</strain>
    </source>
</reference>
<evidence type="ECO:0000313" key="2">
    <source>
        <dbReference type="EMBL" id="GGC44561.1"/>
    </source>
</evidence>
<feature type="region of interest" description="Disordered" evidence="1">
    <location>
        <begin position="58"/>
        <end position="85"/>
    </location>
</feature>
<comment type="caution">
    <text evidence="2">The sequence shown here is derived from an EMBL/GenBank/DDBJ whole genome shotgun (WGS) entry which is preliminary data.</text>
</comment>
<keyword evidence="3" id="KW-1185">Reference proteome</keyword>
<feature type="compositionally biased region" description="Polar residues" evidence="1">
    <location>
        <begin position="11"/>
        <end position="24"/>
    </location>
</feature>
<organism evidence="2 3">
    <name type="scientific">Parapedobacter defluvii</name>
    <dbReference type="NCBI Taxonomy" id="2045106"/>
    <lineage>
        <taxon>Bacteria</taxon>
        <taxon>Pseudomonadati</taxon>
        <taxon>Bacteroidota</taxon>
        <taxon>Sphingobacteriia</taxon>
        <taxon>Sphingobacteriales</taxon>
        <taxon>Sphingobacteriaceae</taxon>
        <taxon>Parapedobacter</taxon>
    </lineage>
</organism>
<name>A0ABQ1MRA9_9SPHI</name>
<accession>A0ABQ1MRA9</accession>
<feature type="compositionally biased region" description="Polar residues" evidence="1">
    <location>
        <begin position="73"/>
        <end position="85"/>
    </location>
</feature>
<dbReference type="EMBL" id="BMIK01000021">
    <property type="protein sequence ID" value="GGC44561.1"/>
    <property type="molecule type" value="Genomic_DNA"/>
</dbReference>
<dbReference type="Proteomes" id="UP000597338">
    <property type="component" value="Unassembled WGS sequence"/>
</dbReference>
<feature type="region of interest" description="Disordered" evidence="1">
    <location>
        <begin position="1"/>
        <end position="27"/>
    </location>
</feature>
<sequence>MPFFQPALSPLGNQVLQRNPQRQPNPLFRSIPQGEISRAEFDRYLMDYFGVQDIRTGTQDEQEESLTRHGSPATPSIPNWQSWNPGTSSADYTHIIRAIEDVAATFGAIPTIRTVMFFKMDYEPDAAGIGVARPDVGASFGGGRLTVFEAFSRSRAFPNARSNASGSYPSAGVVLAPAAGETPGAPRPYQSREHSLRENIVHELGHAMAEDAHRADSNVFTKFNRATGWVGGQLFDIGQQTVADAISQGTPPPTQYHIQEHDWNNPQWIEQPMSRYAVAGGPGEDFAETIAAYVYTNSVLLLRSPARHRFIMDHIDIWKKQMQALPPPALRGDFPVIEEFRHMA</sequence>
<proteinExistence type="predicted"/>
<evidence type="ECO:0000313" key="3">
    <source>
        <dbReference type="Proteomes" id="UP000597338"/>
    </source>
</evidence>
<protein>
    <submittedName>
        <fullName evidence="2">Uncharacterized protein</fullName>
    </submittedName>
</protein>
<evidence type="ECO:0000256" key="1">
    <source>
        <dbReference type="SAM" id="MobiDB-lite"/>
    </source>
</evidence>
<gene>
    <name evidence="2" type="ORF">GCM10011386_41080</name>
</gene>